<dbReference type="InterPro" id="IPR005693">
    <property type="entry name" value="Mce"/>
</dbReference>
<dbReference type="InterPro" id="IPR024516">
    <property type="entry name" value="Mce_C"/>
</dbReference>
<sequence length="327" mass="35359">MGARGRSDRQVLRFGVVALVVLLVVMAASFNLQKFPGFRGTGYHAELTDASGLRPGQMVQIAGKRVGRVNAMTVEDGLVVVDFELDSGTELGPDSRASVEVLNLLGEKYLEVIPSDEGQLDEGGTIPVENTRAAYDIVDVLGDLTTTTESIDDQQLSEALDVISETLDGAAPEIQQSFTGLSRLSRTIATRDEDLAGLLDRAESVTGLLADRRGDLVELMASSSQVFDELDRREEAIHRLLVNARTLAVQLKGLAQDNEDEIGPALRDLRTVTTMLRDRRGQLRETAKAVGPYADILGHIVGTGPWFDAYLVNLLGLAGEFVPGRRS</sequence>
<dbReference type="Pfam" id="PF11887">
    <property type="entry name" value="Mce4_CUP1"/>
    <property type="match status" value="1"/>
</dbReference>
<dbReference type="EMBL" id="WLCI01000006">
    <property type="protein sequence ID" value="MTB94788.1"/>
    <property type="molecule type" value="Genomic_DNA"/>
</dbReference>
<dbReference type="Pfam" id="PF02470">
    <property type="entry name" value="MlaD"/>
    <property type="match status" value="1"/>
</dbReference>
<accession>A0A6I3JA26</accession>
<dbReference type="PRINTS" id="PR01782">
    <property type="entry name" value="MCEVIRFACTOR"/>
</dbReference>
<comment type="caution">
    <text evidence="3">The sequence shown here is derived from an EMBL/GenBank/DDBJ whole genome shotgun (WGS) entry which is preliminary data.</text>
</comment>
<proteinExistence type="predicted"/>
<dbReference type="PANTHER" id="PTHR33371:SF18">
    <property type="entry name" value="MCE-FAMILY PROTEIN MCE3C"/>
    <property type="match status" value="1"/>
</dbReference>
<evidence type="ECO:0000259" key="2">
    <source>
        <dbReference type="Pfam" id="PF11887"/>
    </source>
</evidence>
<evidence type="ECO:0000259" key="1">
    <source>
        <dbReference type="Pfam" id="PF02470"/>
    </source>
</evidence>
<gene>
    <name evidence="3" type="ORF">GGQ22_06800</name>
</gene>
<dbReference type="NCBIfam" id="TIGR00996">
    <property type="entry name" value="Mtu_fam_mce"/>
    <property type="match status" value="1"/>
</dbReference>
<organism evidence="3 4">
    <name type="scientific">Nocardioides marmotae</name>
    <dbReference type="NCBI Taxonomy" id="2663857"/>
    <lineage>
        <taxon>Bacteria</taxon>
        <taxon>Bacillati</taxon>
        <taxon>Actinomycetota</taxon>
        <taxon>Actinomycetes</taxon>
        <taxon>Propionibacteriales</taxon>
        <taxon>Nocardioidaceae</taxon>
        <taxon>Nocardioides</taxon>
    </lineage>
</organism>
<evidence type="ECO:0000313" key="3">
    <source>
        <dbReference type="EMBL" id="MTB94788.1"/>
    </source>
</evidence>
<dbReference type="AlphaFoldDB" id="A0A6I3JA26"/>
<dbReference type="PANTHER" id="PTHR33371">
    <property type="entry name" value="INTERMEMBRANE PHOSPHOLIPID TRANSPORT SYSTEM BINDING PROTEIN MLAD-RELATED"/>
    <property type="match status" value="1"/>
</dbReference>
<evidence type="ECO:0000313" key="4">
    <source>
        <dbReference type="Proteomes" id="UP000433406"/>
    </source>
</evidence>
<dbReference type="Proteomes" id="UP000433406">
    <property type="component" value="Unassembled WGS sequence"/>
</dbReference>
<feature type="domain" description="Mce/MlaD" evidence="1">
    <location>
        <begin position="40"/>
        <end position="114"/>
    </location>
</feature>
<dbReference type="InterPro" id="IPR003399">
    <property type="entry name" value="Mce/MlaD"/>
</dbReference>
<reference evidence="3 4" key="1">
    <citation type="submission" date="2019-10" db="EMBL/GenBank/DDBJ databases">
        <title>Nocardioides novel species isolated from the excrement of Marmot.</title>
        <authorList>
            <person name="Zhang G."/>
        </authorList>
    </citation>
    <scope>NUCLEOTIDE SEQUENCE [LARGE SCALE GENOMIC DNA]</scope>
    <source>
        <strain evidence="4">zg-579</strain>
    </source>
</reference>
<keyword evidence="4" id="KW-1185">Reference proteome</keyword>
<protein>
    <submittedName>
        <fullName evidence="3">MCE family protein</fullName>
    </submittedName>
</protein>
<dbReference type="GO" id="GO:0005576">
    <property type="term" value="C:extracellular region"/>
    <property type="evidence" value="ECO:0007669"/>
    <property type="project" value="TreeGrafter"/>
</dbReference>
<feature type="domain" description="Mammalian cell entry C-terminal" evidence="2">
    <location>
        <begin position="118"/>
        <end position="287"/>
    </location>
</feature>
<name>A0A6I3JA26_9ACTN</name>
<dbReference type="InterPro" id="IPR052336">
    <property type="entry name" value="MlaD_Phospholipid_Transporter"/>
</dbReference>
<dbReference type="RefSeq" id="WP_154611814.1">
    <property type="nucleotide sequence ID" value="NZ_CP053660.1"/>
</dbReference>